<accession>A0A084J6P7</accession>
<protein>
    <submittedName>
        <fullName evidence="2">Aminoglycoside 6-adenylyltransferase</fullName>
        <ecNumber evidence="4">2.7.7.-</ecNumber>
    </submittedName>
</protein>
<dbReference type="SUPFAM" id="SSF81631">
    <property type="entry name" value="PAP/OAS1 substrate-binding domain"/>
    <property type="match status" value="1"/>
</dbReference>
<dbReference type="Gene3D" id="3.30.460.10">
    <property type="entry name" value="Beta Polymerase, domain 2"/>
    <property type="match status" value="1"/>
</dbReference>
<accession>J8IJM1</accession>
<dbReference type="Pfam" id="PF04439">
    <property type="entry name" value="Adenyl_transf"/>
    <property type="match status" value="1"/>
</dbReference>
<dbReference type="Proteomes" id="UP000236165">
    <property type="component" value="Unassembled WGS sequence"/>
</dbReference>
<dbReference type="SUPFAM" id="SSF81301">
    <property type="entry name" value="Nucleotidyltransferase"/>
    <property type="match status" value="1"/>
</dbReference>
<dbReference type="PATRIC" id="fig|86662.23.peg.1981"/>
<evidence type="ECO:0000313" key="5">
    <source>
        <dbReference type="EMBL" id="QQA17767.1"/>
    </source>
</evidence>
<dbReference type="Proteomes" id="UP000194131">
    <property type="component" value="Unassembled WGS sequence"/>
</dbReference>
<dbReference type="EMBL" id="MRWU01000002">
    <property type="protein sequence ID" value="OSX95526.1"/>
    <property type="molecule type" value="Genomic_DNA"/>
</dbReference>
<proteinExistence type="predicted"/>
<evidence type="ECO:0000313" key="7">
    <source>
        <dbReference type="Proteomes" id="UP000175835"/>
    </source>
</evidence>
<organism evidence="2 7">
    <name type="scientific">Bacillus mycoides</name>
    <dbReference type="NCBI Taxonomy" id="1405"/>
    <lineage>
        <taxon>Bacteria</taxon>
        <taxon>Bacillati</taxon>
        <taxon>Bacillota</taxon>
        <taxon>Bacilli</taxon>
        <taxon>Bacillales</taxon>
        <taxon>Bacillaceae</taxon>
        <taxon>Bacillus</taxon>
        <taxon>Bacillus cereus group</taxon>
    </lineage>
</organism>
<keyword evidence="10" id="KW-1185">Reference proteome</keyword>
<dbReference type="RefSeq" id="WP_002168604.1">
    <property type="nucleotide sequence ID" value="NZ_CAKJWQ010000010.1"/>
</dbReference>
<reference evidence="3 8" key="4">
    <citation type="submission" date="2016-12" db="EMBL/GenBank/DDBJ databases">
        <title>Genome Sequences of Twelve Sporeforming Bacillus Species Isolated from Foods.</title>
        <authorList>
            <person name="De Jong A."/>
            <person name="Holsappel S."/>
            <person name="Kuipers O.P."/>
        </authorList>
    </citation>
    <scope>NUCLEOTIDE SEQUENCE [LARGE SCALE GENOMIC DNA]</scope>
    <source>
        <strain evidence="3 8">S3E15</strain>
    </source>
</reference>
<dbReference type="Proteomes" id="UP000596196">
    <property type="component" value="Chromosome"/>
</dbReference>
<dbReference type="EMBL" id="LXLX01000025">
    <property type="protein sequence ID" value="OFD96626.1"/>
    <property type="molecule type" value="Genomic_DNA"/>
</dbReference>
<dbReference type="EMBL" id="AHEV01000022">
    <property type="protein sequence ID" value="EJR37711.1"/>
    <property type="molecule type" value="Genomic_DNA"/>
</dbReference>
<accession>A0A0B5RYF0</accession>
<reference evidence="1 6" key="1">
    <citation type="submission" date="2012-04" db="EMBL/GenBank/DDBJ databases">
        <title>The Genome Sequence of Bacillus cereus VD078.</title>
        <authorList>
            <consortium name="The Broad Institute Genome Sequencing Platform"/>
            <consortium name="The Broad Institute Genome Sequencing Center for Infectious Disease"/>
            <person name="Feldgarden M."/>
            <person name="Van der Auwera G.A."/>
            <person name="Mahillon J."/>
            <person name="Duprez V."/>
            <person name="Timmery S."/>
            <person name="Mattelet C."/>
            <person name="Dierick K."/>
            <person name="Sun M."/>
            <person name="Yu Z."/>
            <person name="Zhu L."/>
            <person name="Hu X."/>
            <person name="Shank E.B."/>
            <person name="Swiecicka I."/>
            <person name="Hansen B.M."/>
            <person name="Andrup L."/>
            <person name="Young S.K."/>
            <person name="Zeng Q."/>
            <person name="Gargeya S."/>
            <person name="Fitzgerald M."/>
            <person name="Haas B."/>
            <person name="Abouelleil A."/>
            <person name="Alvarado L."/>
            <person name="Arachchi H.M."/>
            <person name="Berlin A."/>
            <person name="Chapman S.B."/>
            <person name="Goldberg J."/>
            <person name="Griggs A."/>
            <person name="Gujja S."/>
            <person name="Hansen M."/>
            <person name="Howarth C."/>
            <person name="Imamovic A."/>
            <person name="Larimer J."/>
            <person name="McCowen C."/>
            <person name="Montmayeur A."/>
            <person name="Murphy C."/>
            <person name="Neiman D."/>
            <person name="Pearson M."/>
            <person name="Priest M."/>
            <person name="Roberts A."/>
            <person name="Saif S."/>
            <person name="Shea T."/>
            <person name="Sisk P."/>
            <person name="Sykes S."/>
            <person name="Wortman J."/>
            <person name="Nusbaum C."/>
            <person name="Birren B."/>
        </authorList>
    </citation>
    <scope>NUCLEOTIDE SEQUENCE [LARGE SCALE GENOMIC DNA]</scope>
    <source>
        <strain evidence="1 6">VD078</strain>
    </source>
</reference>
<evidence type="ECO:0000313" key="10">
    <source>
        <dbReference type="Proteomes" id="UP000596196"/>
    </source>
</evidence>
<evidence type="ECO:0000313" key="8">
    <source>
        <dbReference type="Proteomes" id="UP000194131"/>
    </source>
</evidence>
<reference evidence="5 10" key="5">
    <citation type="submission" date="2020-12" db="EMBL/GenBank/DDBJ databases">
        <title>FDA dAtabase for Regulatory Grade micrObial Sequences (FDA-ARGOS): Supporting development and validation of Infectious Disease Dx tests.</title>
        <authorList>
            <person name="Nelson B."/>
            <person name="Plummer A."/>
            <person name="Tallon L."/>
            <person name="Sadzewicz L."/>
            <person name="Zhao X."/>
            <person name="Boylan J."/>
            <person name="Ott S."/>
            <person name="Bowen H."/>
            <person name="Vavikolanu K."/>
            <person name="Mehta A."/>
            <person name="Aluvathingal J."/>
            <person name="Nadendla S."/>
            <person name="Myers T."/>
            <person name="Yan Y."/>
            <person name="Sichtig H."/>
        </authorList>
    </citation>
    <scope>NUCLEOTIDE SEQUENCE [LARGE SCALE GENOMIC DNA]</scope>
    <source>
        <strain evidence="5 10">FDAARGOS_924</strain>
    </source>
</reference>
<evidence type="ECO:0000313" key="4">
    <source>
        <dbReference type="EMBL" id="PJN60843.1"/>
    </source>
</evidence>
<dbReference type="EC" id="2.7.7.-" evidence="4"/>
<name>A0A084J6P7_BACMY</name>
<reference evidence="2 7" key="2">
    <citation type="submission" date="2016-05" db="EMBL/GenBank/DDBJ databases">
        <title>Bacillus thuringiensis and Bacillus weihenstephanensis as novel biocontrol agents of wilt causing Verticillium species.</title>
        <authorList>
            <person name="Hollensteiner J."/>
            <person name="Wemheuer F."/>
            <person name="Harting R."/>
            <person name="Kolarzyk A."/>
            <person name="Diaz-Valerio S."/>
            <person name="Poehlein A."/>
            <person name="Brzuszkiewicz E."/>
            <person name="Nesemann K."/>
            <person name="Braus-Stromeyer S."/>
            <person name="Braus G."/>
            <person name="Daniel R."/>
            <person name="Liesegang H."/>
        </authorList>
    </citation>
    <scope>NUCLEOTIDE SEQUENCE [LARGE SCALE GENOMIC DNA]</scope>
    <source>
        <strain evidence="2 7">GOE11</strain>
    </source>
</reference>
<reference evidence="4 9" key="3">
    <citation type="submission" date="2016-10" db="EMBL/GenBank/DDBJ databases">
        <title>Genome Sequence of Bacillus weihenstephanensis GM6LP.</title>
        <authorList>
            <person name="Poehlein A."/>
            <person name="Wemheuer F."/>
            <person name="Hollensteiner J."/>
            <person name="Wemheuer B."/>
        </authorList>
    </citation>
    <scope>NUCLEOTIDE SEQUENCE [LARGE SCALE GENOMIC DNA]</scope>
    <source>
        <strain evidence="4 9">GM6LP</strain>
    </source>
</reference>
<dbReference type="AlphaFoldDB" id="A0A084J6P7"/>
<gene>
    <name evidence="4" type="primary">aadK</name>
    <name evidence="4" type="ORF">BACWE_56150</name>
    <name evidence="2" type="ORF">BWGOE11_20660</name>
    <name evidence="5" type="ORF">I6G81_10030</name>
    <name evidence="1" type="ORF">III_03464</name>
    <name evidence="3" type="ORF">S3E15_02004</name>
</gene>
<evidence type="ECO:0000313" key="6">
    <source>
        <dbReference type="Proteomes" id="UP000006976"/>
    </source>
</evidence>
<dbReference type="EMBL" id="CP065877">
    <property type="protein sequence ID" value="QQA17767.1"/>
    <property type="molecule type" value="Genomic_DNA"/>
</dbReference>
<dbReference type="Gene3D" id="1.20.120.330">
    <property type="entry name" value="Nucleotidyltransferases domain 2"/>
    <property type="match status" value="1"/>
</dbReference>
<evidence type="ECO:0000313" key="3">
    <source>
        <dbReference type="EMBL" id="OSX95526.1"/>
    </source>
</evidence>
<sequence length="292" mass="34241">MRTEKEMLDLIINTAKEDERIRAVIMNGSRVNPNVKKDCFQDYDIIYVVKDIQSFTCNHSWINRFGEIMIVQMPEEMSLLPADKDGKFPYLMQFMDGNRIDLMLVPVDLINKFIGQDSLSKLLLDKDKCIGEFPPASDKDYVIKNPTEKEFLDCCNEFWWCSTNVGKGLWREELSYAKGMLEGPMRDMLIVMLEWHIGMKTNFTVNTGKFGKHFEQYVEKDTWEQFRKTFSNAEYENIWESFFVMGDLFREVANEIANTYGYQYPQDDDDKVTSYLKHVKVLPKDSTSIYPA</sequence>
<dbReference type="GO" id="GO:0016779">
    <property type="term" value="F:nucleotidyltransferase activity"/>
    <property type="evidence" value="ECO:0007669"/>
    <property type="project" value="UniProtKB-KW"/>
</dbReference>
<dbReference type="EMBL" id="MKZQ01000090">
    <property type="protein sequence ID" value="PJN60843.1"/>
    <property type="molecule type" value="Genomic_DNA"/>
</dbReference>
<dbReference type="Proteomes" id="UP000006976">
    <property type="component" value="Unassembled WGS sequence"/>
</dbReference>
<evidence type="ECO:0000313" key="1">
    <source>
        <dbReference type="EMBL" id="EJR37711.1"/>
    </source>
</evidence>
<keyword evidence="4" id="KW-0548">Nucleotidyltransferase</keyword>
<dbReference type="Proteomes" id="UP000175835">
    <property type="component" value="Unassembled WGS sequence"/>
</dbReference>
<keyword evidence="4" id="KW-0808">Transferase</keyword>
<evidence type="ECO:0000313" key="2">
    <source>
        <dbReference type="EMBL" id="OFD96626.1"/>
    </source>
</evidence>
<dbReference type="KEGG" id="bmyo:BG05_4021"/>
<dbReference type="PIRSF" id="PIRSF000812">
    <property type="entry name" value="AAD"/>
    <property type="match status" value="1"/>
</dbReference>
<dbReference type="InterPro" id="IPR007530">
    <property type="entry name" value="Aminoglycoside_adenylylTfrase"/>
</dbReference>
<dbReference type="InterPro" id="IPR043519">
    <property type="entry name" value="NT_sf"/>
</dbReference>
<evidence type="ECO:0000313" key="9">
    <source>
        <dbReference type="Proteomes" id="UP000236165"/>
    </source>
</evidence>